<dbReference type="PATRIC" id="fig|762968.3.peg.2786"/>
<organism evidence="9 10">
    <name type="scientific">Paraprevotella clara YIT 11840</name>
    <dbReference type="NCBI Taxonomy" id="762968"/>
    <lineage>
        <taxon>Bacteria</taxon>
        <taxon>Pseudomonadati</taxon>
        <taxon>Bacteroidota</taxon>
        <taxon>Bacteroidia</taxon>
        <taxon>Bacteroidales</taxon>
        <taxon>Prevotellaceae</taxon>
        <taxon>Paraprevotella</taxon>
    </lineage>
</organism>
<evidence type="ECO:0000256" key="6">
    <source>
        <dbReference type="RuleBase" id="RU361277"/>
    </source>
</evidence>
<dbReference type="Gene3D" id="3.40.50.720">
    <property type="entry name" value="NAD(P)-binding Rossmann-like Domain"/>
    <property type="match status" value="1"/>
</dbReference>
<dbReference type="Proteomes" id="UP000003598">
    <property type="component" value="Unassembled WGS sequence"/>
</dbReference>
<dbReference type="InterPro" id="IPR036291">
    <property type="entry name" value="NAD(P)-bd_dom_sf"/>
</dbReference>
<dbReference type="InterPro" id="IPR013154">
    <property type="entry name" value="ADH-like_N"/>
</dbReference>
<dbReference type="PANTHER" id="PTHR42813">
    <property type="entry name" value="ZINC-TYPE ALCOHOL DEHYDROGENASE-LIKE"/>
    <property type="match status" value="1"/>
</dbReference>
<gene>
    <name evidence="9" type="ORF">HMPREF9441_03160</name>
</gene>
<evidence type="ECO:0000256" key="2">
    <source>
        <dbReference type="ARBA" id="ARBA00008072"/>
    </source>
</evidence>
<keyword evidence="5" id="KW-0560">Oxidoreductase</keyword>
<dbReference type="CDD" id="cd05278">
    <property type="entry name" value="FDH_like"/>
    <property type="match status" value="1"/>
</dbReference>
<dbReference type="OrthoDB" id="9787435at2"/>
<evidence type="ECO:0000313" key="9">
    <source>
        <dbReference type="EMBL" id="EHG99012.1"/>
    </source>
</evidence>
<dbReference type="AlphaFoldDB" id="G5SUU5"/>
<evidence type="ECO:0000256" key="3">
    <source>
        <dbReference type="ARBA" id="ARBA00022723"/>
    </source>
</evidence>
<dbReference type="HOGENOM" id="CLU_026673_11_3_10"/>
<feature type="domain" description="Alcohol dehydrogenase-like N-terminal" evidence="8">
    <location>
        <begin position="152"/>
        <end position="255"/>
    </location>
</feature>
<proteinExistence type="inferred from homology"/>
<dbReference type="SUPFAM" id="SSF50129">
    <property type="entry name" value="GroES-like"/>
    <property type="match status" value="1"/>
</dbReference>
<comment type="caution">
    <text evidence="9">The sequence shown here is derived from an EMBL/GenBank/DDBJ whole genome shotgun (WGS) entry which is preliminary data.</text>
</comment>
<dbReference type="GO" id="GO:0008270">
    <property type="term" value="F:zinc ion binding"/>
    <property type="evidence" value="ECO:0007669"/>
    <property type="project" value="InterPro"/>
</dbReference>
<evidence type="ECO:0000259" key="7">
    <source>
        <dbReference type="Pfam" id="PF00107"/>
    </source>
</evidence>
<dbReference type="InterPro" id="IPR011032">
    <property type="entry name" value="GroES-like_sf"/>
</dbReference>
<evidence type="ECO:0000256" key="1">
    <source>
        <dbReference type="ARBA" id="ARBA00001947"/>
    </source>
</evidence>
<keyword evidence="3 6" id="KW-0479">Metal-binding</keyword>
<evidence type="ECO:0000313" key="10">
    <source>
        <dbReference type="Proteomes" id="UP000003598"/>
    </source>
</evidence>
<dbReference type="PROSITE" id="PS00059">
    <property type="entry name" value="ADH_ZINC"/>
    <property type="match status" value="1"/>
</dbReference>
<protein>
    <submittedName>
        <fullName evidence="9">GroES-like protein</fullName>
    </submittedName>
</protein>
<reference evidence="9 10" key="1">
    <citation type="submission" date="2011-03" db="EMBL/GenBank/DDBJ databases">
        <authorList>
            <person name="Weinstock G."/>
            <person name="Sodergren E."/>
            <person name="Clifton S."/>
            <person name="Fulton L."/>
            <person name="Fulton B."/>
            <person name="Courtney L."/>
            <person name="Fronick C."/>
            <person name="Harrison M."/>
            <person name="Strong C."/>
            <person name="Farmer C."/>
            <person name="Delahaunty K."/>
            <person name="Markovic C."/>
            <person name="Hall O."/>
            <person name="Minx P."/>
            <person name="Tomlinson C."/>
            <person name="Mitreva M."/>
            <person name="Hou S."/>
            <person name="Chen J."/>
            <person name="Wollam A."/>
            <person name="Pepin K.H."/>
            <person name="Johnson M."/>
            <person name="Bhonagiri V."/>
            <person name="Zhang X."/>
            <person name="Suruliraj S."/>
            <person name="Warren W."/>
            <person name="Chinwalla A."/>
            <person name="Mardis E.R."/>
            <person name="Wilson R.K."/>
        </authorList>
    </citation>
    <scope>NUCLEOTIDE SEQUENCE [LARGE SCALE GENOMIC DNA]</scope>
    <source>
        <strain evidence="9 10">YIT 11840</strain>
    </source>
</reference>
<keyword evidence="10" id="KW-1185">Reference proteome</keyword>
<dbReference type="STRING" id="762968.HMPREF9441_03160"/>
<comment type="similarity">
    <text evidence="2 6">Belongs to the zinc-containing alcohol dehydrogenase family.</text>
</comment>
<dbReference type="eggNOG" id="COG1063">
    <property type="taxonomic scope" value="Bacteria"/>
</dbReference>
<comment type="cofactor">
    <cofactor evidence="1 6">
        <name>Zn(2+)</name>
        <dbReference type="ChEBI" id="CHEBI:29105"/>
    </cofactor>
</comment>
<dbReference type="InterPro" id="IPR013149">
    <property type="entry name" value="ADH-like_C"/>
</dbReference>
<dbReference type="Pfam" id="PF00107">
    <property type="entry name" value="ADH_zinc_N"/>
    <property type="match status" value="1"/>
</dbReference>
<dbReference type="EMBL" id="AFFY01000047">
    <property type="protein sequence ID" value="EHG99012.1"/>
    <property type="molecule type" value="Genomic_DNA"/>
</dbReference>
<name>G5SUU5_9BACT</name>
<dbReference type="InterPro" id="IPR002328">
    <property type="entry name" value="ADH_Zn_CS"/>
</dbReference>
<dbReference type="PANTHER" id="PTHR42813:SF4">
    <property type="entry name" value="NADP-DEPENDENT ISOPROPANOL DEHYDROGENASE"/>
    <property type="match status" value="1"/>
</dbReference>
<keyword evidence="4 6" id="KW-0862">Zinc</keyword>
<evidence type="ECO:0000256" key="5">
    <source>
        <dbReference type="ARBA" id="ARBA00023002"/>
    </source>
</evidence>
<dbReference type="Pfam" id="PF08240">
    <property type="entry name" value="ADH_N"/>
    <property type="match status" value="1"/>
</dbReference>
<evidence type="ECO:0000256" key="4">
    <source>
        <dbReference type="ARBA" id="ARBA00022833"/>
    </source>
</evidence>
<sequence>MFLKKNFPDEAVSVFFLSESGAKNCHFVSLRLRSVKGRRGGRCSGVAGWRAAVFVSTKIGCGSAVPRSKASFRLGTALAFRFLCFTKIGCGSAVPRSKASFRLGTALAFRYLCVRKEPFKRKETIMLAYTFVEQGRFELREKPRPELQDGRDAIVRVTLGSICTSDLHIKHGSVPRAVPGITVGHEMVGVVEEVGHEVTSVKPGDRVTVNVETFCGECFFCRHGYVNNCTDPHGGWALGCRIDGGQAEFVRVPYADQGLNVIPPSVTDEQALFVGDILATGFWAARISEIKEEDTVLIIGAGPTGICTLQCVMLKNPHRVIVCERSEERLRFVREHYPGVEVTTPEGCKEFVIRHSARGGADVVLEVAGSQDSFRLAWECARPNAIVTIVALYDKPQLLPLPDMYGKNLTFKTGGVDGCDCAEILSLIEAGRIDTTPLVTHRFPLERIEEAYRIFENRLDGVIKVAVTGAASTSFSAR</sequence>
<dbReference type="SUPFAM" id="SSF51735">
    <property type="entry name" value="NAD(P)-binding Rossmann-fold domains"/>
    <property type="match status" value="1"/>
</dbReference>
<dbReference type="GO" id="GO:0016491">
    <property type="term" value="F:oxidoreductase activity"/>
    <property type="evidence" value="ECO:0007669"/>
    <property type="project" value="UniProtKB-KW"/>
</dbReference>
<accession>G5SUU5</accession>
<feature type="domain" description="Alcohol dehydrogenase-like C-terminal" evidence="7">
    <location>
        <begin position="303"/>
        <end position="412"/>
    </location>
</feature>
<dbReference type="Gene3D" id="3.90.180.10">
    <property type="entry name" value="Medium-chain alcohol dehydrogenases, catalytic domain"/>
    <property type="match status" value="1"/>
</dbReference>
<evidence type="ECO:0000259" key="8">
    <source>
        <dbReference type="Pfam" id="PF08240"/>
    </source>
</evidence>